<evidence type="ECO:0000313" key="19">
    <source>
        <dbReference type="Proteomes" id="UP000183085"/>
    </source>
</evidence>
<reference evidence="18 19" key="1">
    <citation type="journal article" date="2016" name="Environ. Microbiol.">
        <title>Genomic resolution of a cold subsurface aquifer community provides metabolic insights for novel microbes adapted to high CO concentrations.</title>
        <authorList>
            <person name="Probst A.J."/>
            <person name="Castelle C.J."/>
            <person name="Singh A."/>
            <person name="Brown C.T."/>
            <person name="Anantharaman K."/>
            <person name="Sharon I."/>
            <person name="Hug L.A."/>
            <person name="Burstein D."/>
            <person name="Emerson J.B."/>
            <person name="Thomas B.C."/>
            <person name="Banfield J.F."/>
        </authorList>
    </citation>
    <scope>NUCLEOTIDE SEQUENCE [LARGE SCALE GENOMIC DNA]</scope>
    <source>
        <strain evidence="18">CG2_30_40_21</strain>
    </source>
</reference>
<evidence type="ECO:0000259" key="17">
    <source>
        <dbReference type="Pfam" id="PF04715"/>
    </source>
</evidence>
<evidence type="ECO:0000256" key="11">
    <source>
        <dbReference type="ARBA" id="ARBA00023141"/>
    </source>
</evidence>
<evidence type="ECO:0000256" key="8">
    <source>
        <dbReference type="ARBA" id="ARBA00022723"/>
    </source>
</evidence>
<dbReference type="EC" id="4.1.3.27" evidence="5 15"/>
<evidence type="ECO:0000256" key="7">
    <source>
        <dbReference type="ARBA" id="ARBA00022605"/>
    </source>
</evidence>
<keyword evidence="8 15" id="KW-0479">Metal-binding</keyword>
<evidence type="ECO:0000259" key="16">
    <source>
        <dbReference type="Pfam" id="PF00425"/>
    </source>
</evidence>
<evidence type="ECO:0000256" key="15">
    <source>
        <dbReference type="RuleBase" id="RU364045"/>
    </source>
</evidence>
<name>A0A1J5DWF5_9BACT</name>
<dbReference type="PANTHER" id="PTHR11236:SF48">
    <property type="entry name" value="ISOCHORISMATE SYNTHASE MENF"/>
    <property type="match status" value="1"/>
</dbReference>
<dbReference type="PRINTS" id="PR00095">
    <property type="entry name" value="ANTSNTHASEI"/>
</dbReference>
<evidence type="ECO:0000256" key="6">
    <source>
        <dbReference type="ARBA" id="ARBA00020653"/>
    </source>
</evidence>
<accession>A0A1J5DWF5</accession>
<comment type="similarity">
    <text evidence="3 15">Belongs to the anthranilate synthase component I family.</text>
</comment>
<dbReference type="EMBL" id="MNYI01000248">
    <property type="protein sequence ID" value="OIP36103.1"/>
    <property type="molecule type" value="Genomic_DNA"/>
</dbReference>
<keyword evidence="10 15" id="KW-0460">Magnesium</keyword>
<comment type="subunit">
    <text evidence="4 15">Heterotetramer consisting of two non-identical subunits: a beta subunit (TrpG) and a large alpha subunit (TrpE).</text>
</comment>
<dbReference type="InterPro" id="IPR019999">
    <property type="entry name" value="Anth_synth_I-like"/>
</dbReference>
<comment type="cofactor">
    <cofactor evidence="1 15">
        <name>Mg(2+)</name>
        <dbReference type="ChEBI" id="CHEBI:18420"/>
    </cofactor>
</comment>
<keyword evidence="11 15" id="KW-0057">Aromatic amino acid biosynthesis</keyword>
<evidence type="ECO:0000256" key="13">
    <source>
        <dbReference type="ARBA" id="ARBA00025634"/>
    </source>
</evidence>
<sequence length="508" mass="56691">MDYQSFKQKAEEGANLIPVYKEILADMETPVSAFQKIAMNAEYAYLLESVEGGENLGRYSFLGSNPFIIFRGKGDVVEVIRDGMVERFNGVDPLMHLLGFMNEFHPARVAELPGFFGGAVGYIGYDYVRCIENIPDANLDEIGLPDVLFVITDTMLVFDHVRHTIKVIANVWLRDDNIEKAYQEAMEKIAAIIEKLKQPLPAKNEIFPVGDIIPEIDIQSNVTKHEFVDNVLRAKEYIASGDVFQVVLSQRFSTAVKADALSLYRALRWVNPSPYMFLLKFGELSLIGSSPELLVSVEDGSVEARPIAGTRPRGGTKQEDEAYEKDLLSDPKELAEHVMLVDLGRNDIGRVCEYSSITLPEFEIIERYSHVMHMVTSVKGKLMQDKNYLDALRACFPAGTVTGAPKVRAMEIIDELEMSKRGAYAGCVGYFSFSGNMDTCITIRTMVMSEGKVFIQAGAGIVADSQPEKEYEETINKAKGMLKAVAIAEELRPVQSELITQRHKEHKG</sequence>
<keyword evidence="12 15" id="KW-0456">Lyase</keyword>
<comment type="pathway">
    <text evidence="2 15">Amino-acid biosynthesis; L-tryptophan biosynthesis; L-tryptophan from chorismate: step 1/5.</text>
</comment>
<proteinExistence type="inferred from homology"/>
<dbReference type="InterPro" id="IPR005801">
    <property type="entry name" value="ADC_synthase"/>
</dbReference>
<evidence type="ECO:0000313" key="18">
    <source>
        <dbReference type="EMBL" id="OIP36103.1"/>
    </source>
</evidence>
<evidence type="ECO:0000256" key="12">
    <source>
        <dbReference type="ARBA" id="ARBA00023239"/>
    </source>
</evidence>
<dbReference type="GO" id="GO:0004049">
    <property type="term" value="F:anthranilate synthase activity"/>
    <property type="evidence" value="ECO:0007669"/>
    <property type="project" value="UniProtKB-EC"/>
</dbReference>
<dbReference type="GO" id="GO:0000162">
    <property type="term" value="P:L-tryptophan biosynthetic process"/>
    <property type="evidence" value="ECO:0007669"/>
    <property type="project" value="UniProtKB-UniPathway"/>
</dbReference>
<dbReference type="PANTHER" id="PTHR11236">
    <property type="entry name" value="AMINOBENZOATE/ANTHRANILATE SYNTHASE"/>
    <property type="match status" value="1"/>
</dbReference>
<dbReference type="Pfam" id="PF00425">
    <property type="entry name" value="Chorismate_bind"/>
    <property type="match status" value="1"/>
</dbReference>
<feature type="domain" description="Anthranilate synthase component I N-terminal" evidence="17">
    <location>
        <begin position="26"/>
        <end position="165"/>
    </location>
</feature>
<organism evidence="18 19">
    <name type="scientific">Candidatus Desantisbacteria bacterium CG2_30_40_21</name>
    <dbReference type="NCBI Taxonomy" id="1817895"/>
    <lineage>
        <taxon>Bacteria</taxon>
        <taxon>Candidatus Desantisiibacteriota</taxon>
    </lineage>
</organism>
<dbReference type="GO" id="GO:0046872">
    <property type="term" value="F:metal ion binding"/>
    <property type="evidence" value="ECO:0007669"/>
    <property type="project" value="UniProtKB-KW"/>
</dbReference>
<evidence type="ECO:0000256" key="14">
    <source>
        <dbReference type="ARBA" id="ARBA00047683"/>
    </source>
</evidence>
<dbReference type="STRING" id="1817895.AUJ95_09630"/>
<dbReference type="AlphaFoldDB" id="A0A1J5DWF5"/>
<evidence type="ECO:0000256" key="2">
    <source>
        <dbReference type="ARBA" id="ARBA00004873"/>
    </source>
</evidence>
<dbReference type="Pfam" id="PF04715">
    <property type="entry name" value="Anth_synt_I_N"/>
    <property type="match status" value="1"/>
</dbReference>
<feature type="domain" description="Chorismate-utilising enzyme C-terminal" evidence="16">
    <location>
        <begin position="224"/>
        <end position="477"/>
    </location>
</feature>
<dbReference type="InterPro" id="IPR005256">
    <property type="entry name" value="Anth_synth_I_PabB"/>
</dbReference>
<evidence type="ECO:0000256" key="3">
    <source>
        <dbReference type="ARBA" id="ARBA00009562"/>
    </source>
</evidence>
<evidence type="ECO:0000256" key="5">
    <source>
        <dbReference type="ARBA" id="ARBA00012266"/>
    </source>
</evidence>
<keyword evidence="9 15" id="KW-0822">Tryptophan biosynthesis</keyword>
<keyword evidence="7 15" id="KW-0028">Amino-acid biosynthesis</keyword>
<dbReference type="NCBIfam" id="TIGR00564">
    <property type="entry name" value="trpE_most"/>
    <property type="match status" value="1"/>
</dbReference>
<dbReference type="InterPro" id="IPR006805">
    <property type="entry name" value="Anth_synth_I_N"/>
</dbReference>
<comment type="catalytic activity">
    <reaction evidence="14 15">
        <text>chorismate + L-glutamine = anthranilate + pyruvate + L-glutamate + H(+)</text>
        <dbReference type="Rhea" id="RHEA:21732"/>
        <dbReference type="ChEBI" id="CHEBI:15361"/>
        <dbReference type="ChEBI" id="CHEBI:15378"/>
        <dbReference type="ChEBI" id="CHEBI:16567"/>
        <dbReference type="ChEBI" id="CHEBI:29748"/>
        <dbReference type="ChEBI" id="CHEBI:29985"/>
        <dbReference type="ChEBI" id="CHEBI:58359"/>
        <dbReference type="EC" id="4.1.3.27"/>
    </reaction>
</comment>
<evidence type="ECO:0000256" key="10">
    <source>
        <dbReference type="ARBA" id="ARBA00022842"/>
    </source>
</evidence>
<comment type="caution">
    <text evidence="18">The sequence shown here is derived from an EMBL/GenBank/DDBJ whole genome shotgun (WGS) entry which is preliminary data.</text>
</comment>
<evidence type="ECO:0000256" key="9">
    <source>
        <dbReference type="ARBA" id="ARBA00022822"/>
    </source>
</evidence>
<comment type="function">
    <text evidence="13 15">Part of a heterotetrameric complex that catalyzes the two-step biosynthesis of anthranilate, an intermediate in the biosynthesis of L-tryptophan. In the first step, the glutamine-binding beta subunit (TrpG) of anthranilate synthase (AS) provides the glutamine amidotransferase activity which generates ammonia as a substrate that, along with chorismate, is used in the second step, catalyzed by the large alpha subunit of AS (TrpE) to produce anthranilate. In the absence of TrpG, TrpE can synthesize anthranilate directly from chorismate and high concentrations of ammonia.</text>
</comment>
<dbReference type="UniPathway" id="UPA00035">
    <property type="reaction ID" value="UER00040"/>
</dbReference>
<dbReference type="InterPro" id="IPR015890">
    <property type="entry name" value="Chorismate_C"/>
</dbReference>
<evidence type="ECO:0000256" key="4">
    <source>
        <dbReference type="ARBA" id="ARBA00011575"/>
    </source>
</evidence>
<evidence type="ECO:0000256" key="1">
    <source>
        <dbReference type="ARBA" id="ARBA00001946"/>
    </source>
</evidence>
<dbReference type="SUPFAM" id="SSF56322">
    <property type="entry name" value="ADC synthase"/>
    <property type="match status" value="1"/>
</dbReference>
<protein>
    <recommendedName>
        <fullName evidence="6 15">Anthranilate synthase component 1</fullName>
        <ecNumber evidence="5 15">4.1.3.27</ecNumber>
    </recommendedName>
</protein>
<dbReference type="Gene3D" id="3.60.120.10">
    <property type="entry name" value="Anthranilate synthase"/>
    <property type="match status" value="1"/>
</dbReference>
<dbReference type="Proteomes" id="UP000183085">
    <property type="component" value="Unassembled WGS sequence"/>
</dbReference>
<gene>
    <name evidence="15" type="primary">trpE</name>
    <name evidence="18" type="ORF">AUJ95_09630</name>
</gene>